<evidence type="ECO:0000256" key="1">
    <source>
        <dbReference type="SAM" id="MobiDB-lite"/>
    </source>
</evidence>
<dbReference type="PANTHER" id="PTHR41532:SF1">
    <property type="entry name" value="FIXS PROTEIN"/>
    <property type="match status" value="1"/>
</dbReference>
<reference evidence="4" key="1">
    <citation type="journal article" date="2019" name="Int. J. Syst. Evol. Microbiol.">
        <title>The Global Catalogue of Microorganisms (GCM) 10K type strain sequencing project: providing services to taxonomists for standard genome sequencing and annotation.</title>
        <authorList>
            <consortium name="The Broad Institute Genomics Platform"/>
            <consortium name="The Broad Institute Genome Sequencing Center for Infectious Disease"/>
            <person name="Wu L."/>
            <person name="Ma J."/>
        </authorList>
    </citation>
    <scope>NUCLEOTIDE SEQUENCE [LARGE SCALE GENOMIC DNA]</scope>
    <source>
        <strain evidence="4">KCTC 12848</strain>
    </source>
</reference>
<dbReference type="PANTHER" id="PTHR41532">
    <property type="entry name" value="FIXS PROTEIN"/>
    <property type="match status" value="1"/>
</dbReference>
<keyword evidence="4" id="KW-1185">Reference proteome</keyword>
<keyword evidence="2" id="KW-0812">Transmembrane</keyword>
<sequence>MDSLYFLIPIAILFVATAVKLFFWAVNNGQYDDLDTEGSRILFDDDEPGESAQQKPADDGEGER</sequence>
<evidence type="ECO:0000313" key="4">
    <source>
        <dbReference type="Proteomes" id="UP001597425"/>
    </source>
</evidence>
<protein>
    <submittedName>
        <fullName evidence="3">Cbb3-type cytochrome oxidase assembly protein CcoS</fullName>
    </submittedName>
</protein>
<dbReference type="RefSeq" id="WP_265720242.1">
    <property type="nucleotide sequence ID" value="NZ_JAPIVK010000002.1"/>
</dbReference>
<dbReference type="NCBIfam" id="TIGR00847">
    <property type="entry name" value="ccoS"/>
    <property type="match status" value="1"/>
</dbReference>
<keyword evidence="2" id="KW-1133">Transmembrane helix</keyword>
<comment type="caution">
    <text evidence="3">The sequence shown here is derived from an EMBL/GenBank/DDBJ whole genome shotgun (WGS) entry which is preliminary data.</text>
</comment>
<name>A0ABW5E8H6_9GAMM</name>
<dbReference type="InterPro" id="IPR004714">
    <property type="entry name" value="Cyt_oxidase_maturation_cbb3"/>
</dbReference>
<evidence type="ECO:0000256" key="2">
    <source>
        <dbReference type="SAM" id="Phobius"/>
    </source>
</evidence>
<dbReference type="EMBL" id="JBHUJD010000004">
    <property type="protein sequence ID" value="MFD2309627.1"/>
    <property type="molecule type" value="Genomic_DNA"/>
</dbReference>
<keyword evidence="2" id="KW-0472">Membrane</keyword>
<dbReference type="Pfam" id="PF03597">
    <property type="entry name" value="FixS"/>
    <property type="match status" value="1"/>
</dbReference>
<feature type="region of interest" description="Disordered" evidence="1">
    <location>
        <begin position="39"/>
        <end position="64"/>
    </location>
</feature>
<accession>A0ABW5E8H6</accession>
<evidence type="ECO:0000313" key="3">
    <source>
        <dbReference type="EMBL" id="MFD2309627.1"/>
    </source>
</evidence>
<proteinExistence type="predicted"/>
<organism evidence="3 4">
    <name type="scientific">Microbulbifer halophilus</name>
    <dbReference type="NCBI Taxonomy" id="453963"/>
    <lineage>
        <taxon>Bacteria</taxon>
        <taxon>Pseudomonadati</taxon>
        <taxon>Pseudomonadota</taxon>
        <taxon>Gammaproteobacteria</taxon>
        <taxon>Cellvibrionales</taxon>
        <taxon>Microbulbiferaceae</taxon>
        <taxon>Microbulbifer</taxon>
    </lineage>
</organism>
<gene>
    <name evidence="3" type="primary">ccoS</name>
    <name evidence="3" type="ORF">ACFSKX_04285</name>
</gene>
<dbReference type="Proteomes" id="UP001597425">
    <property type="component" value="Unassembled WGS sequence"/>
</dbReference>
<feature type="transmembrane region" description="Helical" evidence="2">
    <location>
        <begin position="6"/>
        <end position="26"/>
    </location>
</feature>